<evidence type="ECO:0000256" key="14">
    <source>
        <dbReference type="ARBA" id="ARBA00049244"/>
    </source>
</evidence>
<dbReference type="EMBL" id="JGVK01000012">
    <property type="protein sequence ID" value="KEY91354.1"/>
    <property type="molecule type" value="Genomic_DNA"/>
</dbReference>
<sequence>MNARNNSKNKRVVVLDTETTGINKKGGAPCYGHRIIEIGAIEIINRKLTGRYFHVYIKPNCVIQPESIEVHGITNAFLSDKPEYHDIHEEFLEFIKNSELVAHNAPFDISFIDHEFLMLNKKIGKIIDYCEVTDTLEMAKKMPKMPTRKNLNSLAKHYALDISTRTFHGALLDAKILAGVYLAMTGGQSNLQLTSGLRNSCNEKWLQNNTANKQKKLKILYATTDEIKTHKTRLDAMKKTGACLWGSSGRDKA</sequence>
<evidence type="ECO:0000259" key="19">
    <source>
        <dbReference type="SMART" id="SM00479"/>
    </source>
</evidence>
<feature type="binding site" evidence="17">
    <location>
        <position position="18"/>
    </location>
    <ligand>
        <name>a divalent metal cation</name>
        <dbReference type="ChEBI" id="CHEBI:60240"/>
        <label>1</label>
        <note>catalytic</note>
    </ligand>
</feature>
<evidence type="ECO:0000256" key="13">
    <source>
        <dbReference type="ARBA" id="ARBA00023211"/>
    </source>
</evidence>
<dbReference type="NCBIfam" id="NF004316">
    <property type="entry name" value="PRK05711.1"/>
    <property type="match status" value="1"/>
</dbReference>
<dbReference type="AlphaFoldDB" id="A0A084CNH5"/>
<evidence type="ECO:0000256" key="12">
    <source>
        <dbReference type="ARBA" id="ARBA00022932"/>
    </source>
</evidence>
<dbReference type="Pfam" id="PF00929">
    <property type="entry name" value="RNase_T"/>
    <property type="match status" value="1"/>
</dbReference>
<gene>
    <name evidence="18 20" type="primary">dnaQ</name>
    <name evidence="20" type="ORF">CF67_02006</name>
</gene>
<evidence type="ECO:0000256" key="18">
    <source>
        <dbReference type="RuleBase" id="RU364087"/>
    </source>
</evidence>
<keyword evidence="10 18" id="KW-0269">Exonuclease</keyword>
<keyword evidence="13 17" id="KW-0464">Manganese</keyword>
<dbReference type="STRING" id="1179155.CF67_02006"/>
<comment type="function">
    <text evidence="18">DNA polymerase III is a complex, multichain enzyme responsible for most of the replicative synthesis in bacteria. The epsilon subunit contain the editing function and is a proofreading 3'-5' exonuclease.</text>
</comment>
<dbReference type="Proteomes" id="UP000053784">
    <property type="component" value="Unassembled WGS sequence"/>
</dbReference>
<comment type="caution">
    <text evidence="20">The sequence shown here is derived from an EMBL/GenBank/DDBJ whole genome shotgun (WGS) entry which is preliminary data.</text>
</comment>
<proteinExistence type="predicted"/>
<dbReference type="NCBIfam" id="TIGR01406">
    <property type="entry name" value="dnaQ_proteo"/>
    <property type="match status" value="1"/>
</dbReference>
<evidence type="ECO:0000256" key="8">
    <source>
        <dbReference type="ARBA" id="ARBA00022723"/>
    </source>
</evidence>
<keyword evidence="5 18" id="KW-0548">Nucleotidyltransferase</keyword>
<evidence type="ECO:0000256" key="11">
    <source>
        <dbReference type="ARBA" id="ARBA00022842"/>
    </source>
</evidence>
<comment type="catalytic activity">
    <reaction evidence="14 18">
        <text>DNA(n) + a 2'-deoxyribonucleoside 5'-triphosphate = DNA(n+1) + diphosphate</text>
        <dbReference type="Rhea" id="RHEA:22508"/>
        <dbReference type="Rhea" id="RHEA-COMP:17339"/>
        <dbReference type="Rhea" id="RHEA-COMP:17340"/>
        <dbReference type="ChEBI" id="CHEBI:33019"/>
        <dbReference type="ChEBI" id="CHEBI:61560"/>
        <dbReference type="ChEBI" id="CHEBI:173112"/>
        <dbReference type="EC" id="2.7.7.7"/>
    </reaction>
</comment>
<evidence type="ECO:0000256" key="4">
    <source>
        <dbReference type="ARBA" id="ARBA00022679"/>
    </source>
</evidence>
<evidence type="ECO:0000256" key="1">
    <source>
        <dbReference type="ARBA" id="ARBA00001936"/>
    </source>
</evidence>
<reference evidence="20 21" key="1">
    <citation type="submission" date="2014-03" db="EMBL/GenBank/DDBJ databases">
        <title>Selection and divergence in the genomes of co-occurring obligate luminous symbionts with specific hosts.</title>
        <authorList>
            <person name="Hendry T.A."/>
            <person name="de Wet J.R."/>
            <person name="Dunlap P.V."/>
        </authorList>
    </citation>
    <scope>NUCLEOTIDE SEQUENCE [LARGE SCALE GENOMIC DNA]</scope>
    <source>
        <strain evidence="20 21">Ppalp.1</strain>
    </source>
</reference>
<evidence type="ECO:0000256" key="10">
    <source>
        <dbReference type="ARBA" id="ARBA00022839"/>
    </source>
</evidence>
<name>A0A084CNH5_9GAMM</name>
<dbReference type="PANTHER" id="PTHR30231">
    <property type="entry name" value="DNA POLYMERASE III SUBUNIT EPSILON"/>
    <property type="match status" value="1"/>
</dbReference>
<dbReference type="GO" id="GO:0005829">
    <property type="term" value="C:cytosol"/>
    <property type="evidence" value="ECO:0007669"/>
    <property type="project" value="TreeGrafter"/>
</dbReference>
<feature type="binding site" evidence="16">
    <location>
        <position position="173"/>
    </location>
    <ligand>
        <name>substrate</name>
    </ligand>
</feature>
<dbReference type="Gene3D" id="3.30.420.10">
    <property type="entry name" value="Ribonuclease H-like superfamily/Ribonuclease H"/>
    <property type="match status" value="1"/>
</dbReference>
<dbReference type="FunFam" id="3.30.420.10:FF:000012">
    <property type="entry name" value="DNA polymerase III subunit epsilon"/>
    <property type="match status" value="1"/>
</dbReference>
<dbReference type="eggNOG" id="COG0847">
    <property type="taxonomic scope" value="Bacteria"/>
</dbReference>
<comment type="cofactor">
    <cofactor evidence="1 18">
        <name>Mn(2+)</name>
        <dbReference type="ChEBI" id="CHEBI:29035"/>
    </cofactor>
</comment>
<dbReference type="EC" id="2.7.7.7" evidence="2 18"/>
<keyword evidence="12 18" id="KW-0239">DNA-directed DNA polymerase</keyword>
<dbReference type="InterPro" id="IPR012337">
    <property type="entry name" value="RNaseH-like_sf"/>
</dbReference>
<dbReference type="SUPFAM" id="SSF53098">
    <property type="entry name" value="Ribonuclease H-like"/>
    <property type="match status" value="1"/>
</dbReference>
<keyword evidence="21" id="KW-1185">Reference proteome</keyword>
<dbReference type="GO" id="GO:0008408">
    <property type="term" value="F:3'-5' exonuclease activity"/>
    <property type="evidence" value="ECO:0007669"/>
    <property type="project" value="TreeGrafter"/>
</dbReference>
<feature type="binding site" evidence="16">
    <location>
        <position position="18"/>
    </location>
    <ligand>
        <name>substrate</name>
    </ligand>
</feature>
<evidence type="ECO:0000313" key="21">
    <source>
        <dbReference type="Proteomes" id="UP000053784"/>
    </source>
</evidence>
<keyword evidence="6 18" id="KW-0235">DNA replication</keyword>
<organism evidence="20 21">
    <name type="scientific">Candidatus Photodesmus blepharonis</name>
    <dbReference type="NCBI Taxonomy" id="1179155"/>
    <lineage>
        <taxon>Bacteria</taxon>
        <taxon>Pseudomonadati</taxon>
        <taxon>Pseudomonadota</taxon>
        <taxon>Gammaproteobacteria</taxon>
        <taxon>Vibrionales</taxon>
        <taxon>Vibrionaceae</taxon>
        <taxon>Candidatus Photodesmus</taxon>
    </lineage>
</organism>
<evidence type="ECO:0000256" key="16">
    <source>
        <dbReference type="PIRSR" id="PIRSR606309-2"/>
    </source>
</evidence>
<feature type="binding site" evidence="16">
    <location>
        <position position="16"/>
    </location>
    <ligand>
        <name>substrate</name>
    </ligand>
</feature>
<protein>
    <recommendedName>
        <fullName evidence="3 18">DNA polymerase III subunit epsilon</fullName>
        <ecNumber evidence="2 18">2.7.7.7</ecNumber>
    </recommendedName>
</protein>
<evidence type="ECO:0000313" key="20">
    <source>
        <dbReference type="EMBL" id="KEY91354.1"/>
    </source>
</evidence>
<feature type="binding site" evidence="16">
    <location>
        <position position="66"/>
    </location>
    <ligand>
        <name>substrate</name>
    </ligand>
</feature>
<evidence type="ECO:0000256" key="6">
    <source>
        <dbReference type="ARBA" id="ARBA00022705"/>
    </source>
</evidence>
<dbReference type="SMART" id="SM00479">
    <property type="entry name" value="EXOIII"/>
    <property type="match status" value="1"/>
</dbReference>
<keyword evidence="7 18" id="KW-0540">Nuclease</keyword>
<keyword evidence="11 17" id="KW-0460">Magnesium</keyword>
<accession>A0A084CNH5</accession>
<dbReference type="InterPro" id="IPR006309">
    <property type="entry name" value="DnaQ_proteo"/>
</dbReference>
<dbReference type="GO" id="GO:0045004">
    <property type="term" value="P:DNA replication proofreading"/>
    <property type="evidence" value="ECO:0007669"/>
    <property type="project" value="TreeGrafter"/>
</dbReference>
<evidence type="ECO:0000256" key="2">
    <source>
        <dbReference type="ARBA" id="ARBA00012417"/>
    </source>
</evidence>
<keyword evidence="4 18" id="KW-0808">Transferase</keyword>
<dbReference type="GO" id="GO:0003887">
    <property type="term" value="F:DNA-directed DNA polymerase activity"/>
    <property type="evidence" value="ECO:0007669"/>
    <property type="project" value="UniProtKB-KW"/>
</dbReference>
<evidence type="ECO:0000256" key="17">
    <source>
        <dbReference type="PIRSR" id="PIRSR606309-3"/>
    </source>
</evidence>
<keyword evidence="8 17" id="KW-0479">Metal-binding</keyword>
<dbReference type="GO" id="GO:0003677">
    <property type="term" value="F:DNA binding"/>
    <property type="evidence" value="ECO:0007669"/>
    <property type="project" value="InterPro"/>
</dbReference>
<comment type="subunit">
    <text evidence="18">DNA polymerase III contains a core (composed of alpha, epsilon and theta chains) that associates with a tau subunit. This core dimerizes to form the POLIII' complex. PolIII' associates with the gamma complex (composed of gamma, delta, delta', psi and chi chains) and with the beta chain to form the complete DNA polymerase III complex.</text>
</comment>
<feature type="active site" description="Proton acceptor" evidence="15">
    <location>
        <position position="168"/>
    </location>
</feature>
<feature type="binding site" evidence="17">
    <location>
        <position position="173"/>
    </location>
    <ligand>
        <name>a divalent metal cation</name>
        <dbReference type="ChEBI" id="CHEBI:60240"/>
        <label>1</label>
        <note>catalytic</note>
    </ligand>
</feature>
<dbReference type="InterPro" id="IPR006054">
    <property type="entry name" value="DnaQ"/>
</dbReference>
<comment type="cofactor">
    <cofactor evidence="17">
        <name>Mg(2+)</name>
        <dbReference type="ChEBI" id="CHEBI:18420"/>
    </cofactor>
    <cofactor evidence="17">
        <name>Mn(2+)</name>
        <dbReference type="ChEBI" id="CHEBI:29035"/>
    </cofactor>
    <text evidence="17">Binds 2 divalent metal cations. Magnesium or manganese.</text>
</comment>
<evidence type="ECO:0000256" key="5">
    <source>
        <dbReference type="ARBA" id="ARBA00022695"/>
    </source>
</evidence>
<evidence type="ECO:0000256" key="9">
    <source>
        <dbReference type="ARBA" id="ARBA00022801"/>
    </source>
</evidence>
<dbReference type="InterPro" id="IPR036397">
    <property type="entry name" value="RNaseH_sf"/>
</dbReference>
<feature type="binding site" evidence="16">
    <location>
        <position position="71"/>
    </location>
    <ligand>
        <name>substrate</name>
    </ligand>
</feature>
<feature type="binding site" evidence="17">
    <location>
        <position position="16"/>
    </location>
    <ligand>
        <name>a divalent metal cation</name>
        <dbReference type="ChEBI" id="CHEBI:60240"/>
        <label>1</label>
        <note>catalytic</note>
    </ligand>
</feature>
<dbReference type="NCBIfam" id="TIGR00573">
    <property type="entry name" value="dnaq"/>
    <property type="match status" value="1"/>
</dbReference>
<feature type="domain" description="Exonuclease" evidence="19">
    <location>
        <begin position="11"/>
        <end position="190"/>
    </location>
</feature>
<evidence type="ECO:0000256" key="15">
    <source>
        <dbReference type="PIRSR" id="PIRSR606309-1"/>
    </source>
</evidence>
<dbReference type="PANTHER" id="PTHR30231:SF41">
    <property type="entry name" value="DNA POLYMERASE III SUBUNIT EPSILON"/>
    <property type="match status" value="1"/>
</dbReference>
<dbReference type="InterPro" id="IPR013520">
    <property type="entry name" value="Ribonucl_H"/>
</dbReference>
<keyword evidence="9 18" id="KW-0378">Hydrolase</keyword>
<dbReference type="GO" id="GO:0046872">
    <property type="term" value="F:metal ion binding"/>
    <property type="evidence" value="ECO:0007669"/>
    <property type="project" value="UniProtKB-KW"/>
</dbReference>
<dbReference type="OrthoDB" id="9804290at2"/>
<evidence type="ECO:0000256" key="7">
    <source>
        <dbReference type="ARBA" id="ARBA00022722"/>
    </source>
</evidence>
<dbReference type="RefSeq" id="WP_034413856.1">
    <property type="nucleotide sequence ID" value="NZ_JGVK01000012.1"/>
</dbReference>
<evidence type="ECO:0000256" key="3">
    <source>
        <dbReference type="ARBA" id="ARBA00020352"/>
    </source>
</evidence>